<comment type="subcellular location">
    <subcellularLocation>
        <location evidence="1">Cell membrane</location>
        <topology evidence="1">Multi-pass membrane protein</topology>
    </subcellularLocation>
</comment>
<keyword evidence="2" id="KW-0813">Transport</keyword>
<evidence type="ECO:0000256" key="2">
    <source>
        <dbReference type="ARBA" id="ARBA00022448"/>
    </source>
</evidence>
<evidence type="ECO:0000256" key="3">
    <source>
        <dbReference type="ARBA" id="ARBA00022475"/>
    </source>
</evidence>
<organism evidence="9 10">
    <name type="scientific">Loigolactobacillus coryniformis</name>
    <dbReference type="NCBI Taxonomy" id="1610"/>
    <lineage>
        <taxon>Bacteria</taxon>
        <taxon>Bacillati</taxon>
        <taxon>Bacillota</taxon>
        <taxon>Bacilli</taxon>
        <taxon>Lactobacillales</taxon>
        <taxon>Lactobacillaceae</taxon>
        <taxon>Loigolactobacillus</taxon>
    </lineage>
</organism>
<feature type="transmembrane region" description="Helical" evidence="7">
    <location>
        <begin position="287"/>
        <end position="308"/>
    </location>
</feature>
<evidence type="ECO:0000259" key="8">
    <source>
        <dbReference type="PROSITE" id="PS50850"/>
    </source>
</evidence>
<dbReference type="AlphaFoldDB" id="A0A5B8TKE4"/>
<keyword evidence="5 7" id="KW-1133">Transmembrane helix</keyword>
<keyword evidence="3" id="KW-1003">Cell membrane</keyword>
<feature type="transmembrane region" description="Helical" evidence="7">
    <location>
        <begin position="74"/>
        <end position="92"/>
    </location>
</feature>
<evidence type="ECO:0000256" key="7">
    <source>
        <dbReference type="SAM" id="Phobius"/>
    </source>
</evidence>
<reference evidence="9 10" key="1">
    <citation type="submission" date="2019-06" db="EMBL/GenBank/DDBJ databases">
        <title>Genome analyses of bacteria isolated from kimchi.</title>
        <authorList>
            <person name="Lee S."/>
            <person name="Ahn S."/>
            <person name="Roh S."/>
        </authorList>
    </citation>
    <scope>NUCLEOTIDE SEQUENCE [LARGE SCALE GENOMIC DNA]</scope>
    <source>
        <strain evidence="9 10">CBA3616</strain>
    </source>
</reference>
<keyword evidence="6 7" id="KW-0472">Membrane</keyword>
<gene>
    <name evidence="9" type="ORF">FGL77_05740</name>
</gene>
<dbReference type="InterPro" id="IPR050189">
    <property type="entry name" value="MFS_Efflux_Transporters"/>
</dbReference>
<dbReference type="GO" id="GO:0005886">
    <property type="term" value="C:plasma membrane"/>
    <property type="evidence" value="ECO:0007669"/>
    <property type="project" value="UniProtKB-SubCell"/>
</dbReference>
<dbReference type="InterPro" id="IPR020846">
    <property type="entry name" value="MFS_dom"/>
</dbReference>
<dbReference type="InterPro" id="IPR036259">
    <property type="entry name" value="MFS_trans_sf"/>
</dbReference>
<evidence type="ECO:0000256" key="4">
    <source>
        <dbReference type="ARBA" id="ARBA00022692"/>
    </source>
</evidence>
<evidence type="ECO:0000256" key="6">
    <source>
        <dbReference type="ARBA" id="ARBA00023136"/>
    </source>
</evidence>
<dbReference type="RefSeq" id="WP_146988881.1">
    <property type="nucleotide sequence ID" value="NZ_CP042392.1"/>
</dbReference>
<dbReference type="EMBL" id="CP042392">
    <property type="protein sequence ID" value="QEA52851.1"/>
    <property type="molecule type" value="Genomic_DNA"/>
</dbReference>
<dbReference type="PROSITE" id="PS50850">
    <property type="entry name" value="MFS"/>
    <property type="match status" value="1"/>
</dbReference>
<sequence>MQNQKGILQKTAVLGISLMLTSSQAINGVIPQMREALHISQSQTELLGTAPSVTVIIFILLSSYVAAKLEMKKTIIIGLLLAGIGGILPVFASSFPMVLISRIILGAGLGLYNPLAVSYISALYTEDTRASLLGMRNSMEAIGQTVLIFLAGILVNISWTASFAVYALAFPIALVFAWKVPAVTVEKKESSSKEKMNPAVYALVAFAILLVMNSIAISVRFSSIATEINGSAFNASNYLALMPILGIIAGFVFGSVHKLFGKATMYLGVSFFIAANLLIAMSSKNMLPLLLGLFLSSIPGSWCFPFIFSNLDKITTKNTVNFATSLIFIGCNIGNFIAPITMSFTQTITGSKELTAPFYVFAILFVVVLAVTIGATRKQNNDPVKESI</sequence>
<feature type="transmembrane region" description="Helical" evidence="7">
    <location>
        <begin position="320"/>
        <end position="344"/>
    </location>
</feature>
<dbReference type="PANTHER" id="PTHR43124">
    <property type="entry name" value="PURINE EFFLUX PUMP PBUE"/>
    <property type="match status" value="1"/>
</dbReference>
<dbReference type="PANTHER" id="PTHR43124:SF3">
    <property type="entry name" value="CHLORAMPHENICOL EFFLUX PUMP RV0191"/>
    <property type="match status" value="1"/>
</dbReference>
<feature type="transmembrane region" description="Helical" evidence="7">
    <location>
        <begin position="263"/>
        <end position="281"/>
    </location>
</feature>
<dbReference type="GO" id="GO:0022857">
    <property type="term" value="F:transmembrane transporter activity"/>
    <property type="evidence" value="ECO:0007669"/>
    <property type="project" value="InterPro"/>
</dbReference>
<feature type="transmembrane region" description="Helical" evidence="7">
    <location>
        <begin position="141"/>
        <end position="159"/>
    </location>
</feature>
<dbReference type="SUPFAM" id="SSF103473">
    <property type="entry name" value="MFS general substrate transporter"/>
    <property type="match status" value="1"/>
</dbReference>
<feature type="transmembrane region" description="Helical" evidence="7">
    <location>
        <begin position="49"/>
        <end position="67"/>
    </location>
</feature>
<proteinExistence type="predicted"/>
<evidence type="ECO:0000256" key="1">
    <source>
        <dbReference type="ARBA" id="ARBA00004651"/>
    </source>
</evidence>
<dbReference type="Proteomes" id="UP000321772">
    <property type="component" value="Chromosome"/>
</dbReference>
<dbReference type="InterPro" id="IPR011701">
    <property type="entry name" value="MFS"/>
</dbReference>
<evidence type="ECO:0000313" key="10">
    <source>
        <dbReference type="Proteomes" id="UP000321772"/>
    </source>
</evidence>
<feature type="transmembrane region" description="Helical" evidence="7">
    <location>
        <begin position="238"/>
        <end position="256"/>
    </location>
</feature>
<name>A0A5B8TKE4_9LACO</name>
<protein>
    <submittedName>
        <fullName evidence="9">MFS transporter</fullName>
    </submittedName>
</protein>
<feature type="domain" description="Major facilitator superfamily (MFS) profile" evidence="8">
    <location>
        <begin position="8"/>
        <end position="380"/>
    </location>
</feature>
<dbReference type="Gene3D" id="1.20.1250.20">
    <property type="entry name" value="MFS general substrate transporter like domains"/>
    <property type="match status" value="2"/>
</dbReference>
<keyword evidence="4 7" id="KW-0812">Transmembrane</keyword>
<evidence type="ECO:0000313" key="9">
    <source>
        <dbReference type="EMBL" id="QEA52851.1"/>
    </source>
</evidence>
<evidence type="ECO:0000256" key="5">
    <source>
        <dbReference type="ARBA" id="ARBA00022989"/>
    </source>
</evidence>
<feature type="transmembrane region" description="Helical" evidence="7">
    <location>
        <begin position="98"/>
        <end position="120"/>
    </location>
</feature>
<feature type="transmembrane region" description="Helical" evidence="7">
    <location>
        <begin position="198"/>
        <end position="218"/>
    </location>
</feature>
<feature type="transmembrane region" description="Helical" evidence="7">
    <location>
        <begin position="356"/>
        <end position="375"/>
    </location>
</feature>
<dbReference type="Pfam" id="PF07690">
    <property type="entry name" value="MFS_1"/>
    <property type="match status" value="1"/>
</dbReference>
<accession>A0A5B8TKE4</accession>